<dbReference type="GO" id="GO:0046872">
    <property type="term" value="F:metal ion binding"/>
    <property type="evidence" value="ECO:0007669"/>
    <property type="project" value="UniProtKB-KW"/>
</dbReference>
<dbReference type="GO" id="GO:0009686">
    <property type="term" value="P:gibberellin biosynthetic process"/>
    <property type="evidence" value="ECO:0007669"/>
    <property type="project" value="UniProtKB-ARBA"/>
</dbReference>
<keyword evidence="4 9" id="KW-0560">Oxidoreductase</keyword>
<dbReference type="InterPro" id="IPR044861">
    <property type="entry name" value="IPNS-like_FE2OG_OXY"/>
</dbReference>
<keyword evidence="5 9" id="KW-0408">Iron</keyword>
<evidence type="ECO:0000256" key="1">
    <source>
        <dbReference type="ARBA" id="ARBA00001961"/>
    </source>
</evidence>
<keyword evidence="3 9" id="KW-0479">Metal-binding</keyword>
<feature type="domain" description="Fe2OG dioxygenase" evidence="10">
    <location>
        <begin position="227"/>
        <end position="327"/>
    </location>
</feature>
<accession>A0AAN9TA72</accession>
<evidence type="ECO:0000313" key="11">
    <source>
        <dbReference type="EMBL" id="KAK7410906.1"/>
    </source>
</evidence>
<reference evidence="11 12" key="1">
    <citation type="submission" date="2024-01" db="EMBL/GenBank/DDBJ databases">
        <title>The genomes of 5 underutilized Papilionoideae crops provide insights into root nodulation and disease resistanc.</title>
        <authorList>
            <person name="Jiang F."/>
        </authorList>
    </citation>
    <scope>NUCLEOTIDE SEQUENCE [LARGE SCALE GENOMIC DNA]</scope>
    <source>
        <strain evidence="11">DUOXIRENSHENG_FW03</strain>
        <tissue evidence="11">Leaves</tissue>
    </source>
</reference>
<evidence type="ECO:0000259" key="10">
    <source>
        <dbReference type="PROSITE" id="PS51471"/>
    </source>
</evidence>
<dbReference type="InterPro" id="IPR027443">
    <property type="entry name" value="IPNS-like_sf"/>
</dbReference>
<name>A0AAN9TA72_PSOTE</name>
<dbReference type="PRINTS" id="PR00682">
    <property type="entry name" value="IPNSYNTHASE"/>
</dbReference>
<dbReference type="Proteomes" id="UP001386955">
    <property type="component" value="Unassembled WGS sequence"/>
</dbReference>
<sequence length="386" mass="44095">MFRPLMELSSSTLVLYSGSQPQEPKEANGDIVFESNFLQMQGDMPKEFLWPSGDLVNTTQEELKEPLVDLGIMKSGDEKAMANGAELVRNACLKHGFFQVVNHGVDPDLIHAAYHEIDSIFKLPTNKKLSAKRKPGGVSGYSGAHADRYSSKLPWKETFSFLYDHQSISKFQIVDYFKSALGEDLQQTGRVYQKYCEAMKELSLVIMELLAISLGVDRLHYRKFFQDGDSIMRCNYYPPCNSANLTLGTGPHTDPTSLTILHQDQVGGLEVFVDNKWLAVRPRSEALVINIGDTFMALSNGRYKSCLHRALVDTYRERRSLVYFVCPKEDKIVRPPENLLCRNEERKYPDFTWSNLFEFTQKHYRADVATLQNFIEWQCSSKPSHF</sequence>
<dbReference type="InterPro" id="IPR050231">
    <property type="entry name" value="Iron_ascorbate_oxido_reductase"/>
</dbReference>
<dbReference type="InterPro" id="IPR026992">
    <property type="entry name" value="DIOX_N"/>
</dbReference>
<dbReference type="InterPro" id="IPR005123">
    <property type="entry name" value="Oxoglu/Fe-dep_dioxygenase_dom"/>
</dbReference>
<evidence type="ECO:0000256" key="6">
    <source>
        <dbReference type="ARBA" id="ARBA00037909"/>
    </source>
</evidence>
<evidence type="ECO:0000256" key="7">
    <source>
        <dbReference type="ARBA" id="ARBA00043997"/>
    </source>
</evidence>
<dbReference type="EMBL" id="JAYMYS010000001">
    <property type="protein sequence ID" value="KAK7410906.1"/>
    <property type="molecule type" value="Genomic_DNA"/>
</dbReference>
<dbReference type="Gene3D" id="2.60.120.330">
    <property type="entry name" value="B-lactam Antibiotic, Isopenicillin N Synthase, Chain"/>
    <property type="match status" value="1"/>
</dbReference>
<comment type="pathway">
    <text evidence="6">Plant hormone biosynthesis; gibberellin biosynthesis.</text>
</comment>
<organism evidence="11 12">
    <name type="scientific">Psophocarpus tetragonolobus</name>
    <name type="common">Winged bean</name>
    <name type="synonym">Dolichos tetragonolobus</name>
    <dbReference type="NCBI Taxonomy" id="3891"/>
    <lineage>
        <taxon>Eukaryota</taxon>
        <taxon>Viridiplantae</taxon>
        <taxon>Streptophyta</taxon>
        <taxon>Embryophyta</taxon>
        <taxon>Tracheophyta</taxon>
        <taxon>Spermatophyta</taxon>
        <taxon>Magnoliopsida</taxon>
        <taxon>eudicotyledons</taxon>
        <taxon>Gunneridae</taxon>
        <taxon>Pentapetalae</taxon>
        <taxon>rosids</taxon>
        <taxon>fabids</taxon>
        <taxon>Fabales</taxon>
        <taxon>Fabaceae</taxon>
        <taxon>Papilionoideae</taxon>
        <taxon>50 kb inversion clade</taxon>
        <taxon>NPAAA clade</taxon>
        <taxon>indigoferoid/millettioid clade</taxon>
        <taxon>Phaseoleae</taxon>
        <taxon>Psophocarpus</taxon>
    </lineage>
</organism>
<evidence type="ECO:0000256" key="9">
    <source>
        <dbReference type="RuleBase" id="RU003682"/>
    </source>
</evidence>
<dbReference type="PANTHER" id="PTHR47990">
    <property type="entry name" value="2-OXOGLUTARATE (2OG) AND FE(II)-DEPENDENT OXYGENASE SUPERFAMILY PROTEIN-RELATED"/>
    <property type="match status" value="1"/>
</dbReference>
<dbReference type="Pfam" id="PF03171">
    <property type="entry name" value="2OG-FeII_Oxy"/>
    <property type="match status" value="1"/>
</dbReference>
<dbReference type="Pfam" id="PF14226">
    <property type="entry name" value="DIOX_N"/>
    <property type="match status" value="1"/>
</dbReference>
<protein>
    <recommendedName>
        <fullName evidence="10">Fe2OG dioxygenase domain-containing protein</fullName>
    </recommendedName>
</protein>
<keyword evidence="12" id="KW-1185">Reference proteome</keyword>
<evidence type="ECO:0000256" key="8">
    <source>
        <dbReference type="ARBA" id="ARBA00050508"/>
    </source>
</evidence>
<comment type="cofactor">
    <cofactor evidence="1">
        <name>L-ascorbate</name>
        <dbReference type="ChEBI" id="CHEBI:38290"/>
    </cofactor>
</comment>
<comment type="similarity">
    <text evidence="7">Belongs to the iron/ascorbate-dependent oxidoreductase family. GA20OX subfamily.</text>
</comment>
<evidence type="ECO:0000256" key="5">
    <source>
        <dbReference type="ARBA" id="ARBA00023004"/>
    </source>
</evidence>
<proteinExistence type="inferred from homology"/>
<evidence type="ECO:0000313" key="12">
    <source>
        <dbReference type="Proteomes" id="UP001386955"/>
    </source>
</evidence>
<dbReference type="GO" id="GO:0045544">
    <property type="term" value="F:gibberellin 20-oxidase activity"/>
    <property type="evidence" value="ECO:0007669"/>
    <property type="project" value="UniProtKB-ARBA"/>
</dbReference>
<evidence type="ECO:0000256" key="4">
    <source>
        <dbReference type="ARBA" id="ARBA00023002"/>
    </source>
</evidence>
<dbReference type="FunFam" id="2.60.120.330:FF:000003">
    <property type="entry name" value="Gibberellin 20 oxidase 2"/>
    <property type="match status" value="1"/>
</dbReference>
<comment type="catalytic activity">
    <reaction evidence="8">
        <text>gibberellin A12 + 2 2-oxoglutarate + 3 O2 + H(+) = gibberellin A9 + 2 succinate + 3 CO2 + 2 H2O</text>
        <dbReference type="Rhea" id="RHEA:60772"/>
        <dbReference type="ChEBI" id="CHEBI:15377"/>
        <dbReference type="ChEBI" id="CHEBI:15378"/>
        <dbReference type="ChEBI" id="CHEBI:15379"/>
        <dbReference type="ChEBI" id="CHEBI:16526"/>
        <dbReference type="ChEBI" id="CHEBI:16810"/>
        <dbReference type="ChEBI" id="CHEBI:30031"/>
        <dbReference type="ChEBI" id="CHEBI:58627"/>
        <dbReference type="ChEBI" id="CHEBI:73255"/>
    </reaction>
    <physiologicalReaction direction="left-to-right" evidence="8">
        <dbReference type="Rhea" id="RHEA:60773"/>
    </physiologicalReaction>
</comment>
<evidence type="ECO:0000256" key="3">
    <source>
        <dbReference type="ARBA" id="ARBA00022723"/>
    </source>
</evidence>
<comment type="caution">
    <text evidence="11">The sequence shown here is derived from an EMBL/GenBank/DDBJ whole genome shotgun (WGS) entry which is preliminary data.</text>
</comment>
<dbReference type="AlphaFoldDB" id="A0AAN9TA72"/>
<evidence type="ECO:0000256" key="2">
    <source>
        <dbReference type="ARBA" id="ARBA00004972"/>
    </source>
</evidence>
<comment type="pathway">
    <text evidence="2">Hormone biosynthesis.</text>
</comment>
<dbReference type="SUPFAM" id="SSF51197">
    <property type="entry name" value="Clavaminate synthase-like"/>
    <property type="match status" value="1"/>
</dbReference>
<gene>
    <name evidence="11" type="ORF">VNO78_02118</name>
</gene>
<dbReference type="PROSITE" id="PS51471">
    <property type="entry name" value="FE2OG_OXY"/>
    <property type="match status" value="1"/>
</dbReference>